<protein>
    <submittedName>
        <fullName evidence="1">Uncharacterized protein</fullName>
    </submittedName>
</protein>
<proteinExistence type="predicted"/>
<accession>A0ACC5WJE7</accession>
<name>A0ACC5WJE7_PANGG</name>
<keyword evidence="2" id="KW-1185">Reference proteome</keyword>
<dbReference type="EMBL" id="CM040458">
    <property type="protein sequence ID" value="MCI4378783.1"/>
    <property type="molecule type" value="Genomic_DNA"/>
</dbReference>
<gene>
    <name evidence="1" type="ORF">PGIGA_G00220380</name>
</gene>
<dbReference type="Proteomes" id="UP000829447">
    <property type="component" value="Linkage Group LG5"/>
</dbReference>
<organism evidence="1 2">
    <name type="scientific">Pangasianodon gigas</name>
    <name type="common">Mekong giant catfish</name>
    <name type="synonym">Pangasius gigas</name>
    <dbReference type="NCBI Taxonomy" id="30993"/>
    <lineage>
        <taxon>Eukaryota</taxon>
        <taxon>Metazoa</taxon>
        <taxon>Chordata</taxon>
        <taxon>Craniata</taxon>
        <taxon>Vertebrata</taxon>
        <taxon>Euteleostomi</taxon>
        <taxon>Actinopterygii</taxon>
        <taxon>Neopterygii</taxon>
        <taxon>Teleostei</taxon>
        <taxon>Ostariophysi</taxon>
        <taxon>Siluriformes</taxon>
        <taxon>Pangasiidae</taxon>
        <taxon>Pangasianodon</taxon>
    </lineage>
</organism>
<comment type="caution">
    <text evidence="1">The sequence shown here is derived from an EMBL/GenBank/DDBJ whole genome shotgun (WGS) entry which is preliminary data.</text>
</comment>
<sequence length="120" mass="13502">MLLLVLLMNLVGLISINMLMLLILILMIIILVVLMCMACMLVMATLNMSLHHIPLLNTKIQGCPSIHQYIFLLWKSTLTPSSHLQAIQIPVLAYWTRQCVFTRLCFAQIRTPGSTICGCC</sequence>
<evidence type="ECO:0000313" key="2">
    <source>
        <dbReference type="Proteomes" id="UP000829447"/>
    </source>
</evidence>
<reference evidence="1 2" key="1">
    <citation type="journal article" date="2022" name="bioRxiv">
        <title>An ancient truncated duplication of the anti-Mullerian hormone receptor type 2 gene is a potential conserved master sex determinant in the Pangasiidae catfish family.</title>
        <authorList>
            <person name="Wen M."/>
            <person name="Pan Q."/>
            <person name="Jouanno E."/>
            <person name="Montfort J."/>
            <person name="Zahm M."/>
            <person name="Cabau C."/>
            <person name="Klopp C."/>
            <person name="Iampietro C."/>
            <person name="Roques C."/>
            <person name="Bouchez O."/>
            <person name="Castinel A."/>
            <person name="Donnadieu C."/>
            <person name="Parrinello H."/>
            <person name="Poncet C."/>
            <person name="Belmonte E."/>
            <person name="Gautier V."/>
            <person name="Avarre J.-C."/>
            <person name="Dugue R."/>
            <person name="Gustiano R."/>
            <person name="Ha T.T.T."/>
            <person name="Campet M."/>
            <person name="Sriphairoj K."/>
            <person name="Ribolli J."/>
            <person name="de Almeida F.L."/>
            <person name="Desvignes T."/>
            <person name="Postlethwait J.H."/>
            <person name="Bucao C.F."/>
            <person name="Robinson-Rechavi M."/>
            <person name="Bobe J."/>
            <person name="Herpin A."/>
            <person name="Guiguen Y."/>
        </authorList>
    </citation>
    <scope>NUCLEOTIDE SEQUENCE [LARGE SCALE GENOMIC DNA]</scope>
    <source>
        <strain evidence="1">YG-Dec2019</strain>
    </source>
</reference>
<evidence type="ECO:0000313" key="1">
    <source>
        <dbReference type="EMBL" id="MCI4378783.1"/>
    </source>
</evidence>